<organism evidence="3 4">
    <name type="scientific">Vigna mungo</name>
    <name type="common">Black gram</name>
    <name type="synonym">Phaseolus mungo</name>
    <dbReference type="NCBI Taxonomy" id="3915"/>
    <lineage>
        <taxon>Eukaryota</taxon>
        <taxon>Viridiplantae</taxon>
        <taxon>Streptophyta</taxon>
        <taxon>Embryophyta</taxon>
        <taxon>Tracheophyta</taxon>
        <taxon>Spermatophyta</taxon>
        <taxon>Magnoliopsida</taxon>
        <taxon>eudicotyledons</taxon>
        <taxon>Gunneridae</taxon>
        <taxon>Pentapetalae</taxon>
        <taxon>rosids</taxon>
        <taxon>fabids</taxon>
        <taxon>Fabales</taxon>
        <taxon>Fabaceae</taxon>
        <taxon>Papilionoideae</taxon>
        <taxon>50 kb inversion clade</taxon>
        <taxon>NPAAA clade</taxon>
        <taxon>indigoferoid/millettioid clade</taxon>
        <taxon>Phaseoleae</taxon>
        <taxon>Vigna</taxon>
    </lineage>
</organism>
<keyword evidence="1" id="KW-0175">Coiled coil</keyword>
<dbReference type="GO" id="GO:0005525">
    <property type="term" value="F:GTP binding"/>
    <property type="evidence" value="ECO:0007669"/>
    <property type="project" value="InterPro"/>
</dbReference>
<accession>A0AAQ3S968</accession>
<dbReference type="InterPro" id="IPR001806">
    <property type="entry name" value="Small_GTPase"/>
</dbReference>
<evidence type="ECO:0000256" key="1">
    <source>
        <dbReference type="SAM" id="Coils"/>
    </source>
</evidence>
<dbReference type="Pfam" id="PF13961">
    <property type="entry name" value="DUF4219"/>
    <property type="match status" value="1"/>
</dbReference>
<gene>
    <name evidence="3" type="ORF">V8G54_007693</name>
</gene>
<keyword evidence="4" id="KW-1185">Reference proteome</keyword>
<evidence type="ECO:0000259" key="2">
    <source>
        <dbReference type="Pfam" id="PF13961"/>
    </source>
</evidence>
<dbReference type="Pfam" id="PF00071">
    <property type="entry name" value="Ras"/>
    <property type="match status" value="1"/>
</dbReference>
<dbReference type="SUPFAM" id="SSF52540">
    <property type="entry name" value="P-loop containing nucleoside triphosphate hydrolases"/>
    <property type="match status" value="1"/>
</dbReference>
<feature type="coiled-coil region" evidence="1">
    <location>
        <begin position="304"/>
        <end position="359"/>
    </location>
</feature>
<dbReference type="GO" id="GO:0003924">
    <property type="term" value="F:GTPase activity"/>
    <property type="evidence" value="ECO:0007669"/>
    <property type="project" value="InterPro"/>
</dbReference>
<feature type="domain" description="DUF4219" evidence="2">
    <location>
        <begin position="16"/>
        <end position="40"/>
    </location>
</feature>
<dbReference type="Gene3D" id="3.40.50.300">
    <property type="entry name" value="P-loop containing nucleotide triphosphate hydrolases"/>
    <property type="match status" value="1"/>
</dbReference>
<dbReference type="Proteomes" id="UP001374535">
    <property type="component" value="Chromosome 2"/>
</dbReference>
<name>A0AAQ3S968_VIGMU</name>
<reference evidence="3 4" key="1">
    <citation type="journal article" date="2023" name="Life. Sci Alliance">
        <title>Evolutionary insights into 3D genome organization and epigenetic landscape of Vigna mungo.</title>
        <authorList>
            <person name="Junaid A."/>
            <person name="Singh B."/>
            <person name="Bhatia S."/>
        </authorList>
    </citation>
    <scope>NUCLEOTIDE SEQUENCE [LARGE SCALE GENOMIC DNA]</scope>
    <source>
        <strain evidence="3">Urdbean</strain>
    </source>
</reference>
<proteinExistence type="predicted"/>
<protein>
    <recommendedName>
        <fullName evidence="2">DUF4219 domain-containing protein</fullName>
    </recommendedName>
</protein>
<dbReference type="AlphaFoldDB" id="A0AAQ3S968"/>
<sequence length="551" mass="62982">MAKVVNGMSVPQLMRKTNYDDWCLQMKALLRSQDVWDMVEEGYVELDADEDQTVAQIATLKKHQRKPERYWRLRIKVKTALNKGEFEQLKMEPKEHITEYITRVEKVANQLGKNGEQMPSSRVISKVLCLPSNKGEGVGMIRLNPTIKHYRYNLTRINLGLLRAEILAVEEEEAEDKDEVDMVEVMKRERVSSIGMTEDKEKNEEISQKWNVLSVASMATMDMNVDYGSATIVKKSERNFLTEKEEDEEDMGILLTSKILKSKGETNLVTEDGKECGVLLMAKSSDAMDMESPIPTMDEVISIKDATIMEKENLEKELKEKDEEIQRIGRLIDEANEIMNKQKIELEELKKTTLEKEDKISSVLEPEEEEDEDVEKNAMKISVKIVEKSPKIKDEFVKVIEKSGITKLVKALKRSTKVKDKKVKRKKKKSNVIKRSKPGEGDRVVTKKEAVDFARECGCLFIECSAKTRVNIQQCFEELVLKVCSKVFLDEVIFAAVTMTHTIVGQGRSRGFVTNAREGRLLGLSLPDIVYEGIDEEFDVILMYAVLCIFL</sequence>
<evidence type="ECO:0000313" key="3">
    <source>
        <dbReference type="EMBL" id="WVZ20371.1"/>
    </source>
</evidence>
<evidence type="ECO:0000313" key="4">
    <source>
        <dbReference type="Proteomes" id="UP001374535"/>
    </source>
</evidence>
<dbReference type="InterPro" id="IPR027417">
    <property type="entry name" value="P-loop_NTPase"/>
</dbReference>
<dbReference type="EMBL" id="CP144699">
    <property type="protein sequence ID" value="WVZ20371.1"/>
    <property type="molecule type" value="Genomic_DNA"/>
</dbReference>
<dbReference type="InterPro" id="IPR025314">
    <property type="entry name" value="DUF4219"/>
</dbReference>
<dbReference type="SMART" id="SM00175">
    <property type="entry name" value="RAB"/>
    <property type="match status" value="1"/>
</dbReference>